<dbReference type="Proteomes" id="UP000068164">
    <property type="component" value="Unassembled WGS sequence"/>
</dbReference>
<dbReference type="InterPro" id="IPR018680">
    <property type="entry name" value="DUF2164"/>
</dbReference>
<organism evidence="1 2">
    <name type="scientific">Rhizobium altiplani</name>
    <dbReference type="NCBI Taxonomy" id="1864509"/>
    <lineage>
        <taxon>Bacteria</taxon>
        <taxon>Pseudomonadati</taxon>
        <taxon>Pseudomonadota</taxon>
        <taxon>Alphaproteobacteria</taxon>
        <taxon>Hyphomicrobiales</taxon>
        <taxon>Rhizobiaceae</taxon>
        <taxon>Rhizobium/Agrobacterium group</taxon>
        <taxon>Rhizobium</taxon>
    </lineage>
</organism>
<comment type="caution">
    <text evidence="1">The sequence shown here is derived from an EMBL/GenBank/DDBJ whole genome shotgun (WGS) entry which is preliminary data.</text>
</comment>
<dbReference type="OrthoDB" id="6629495at2"/>
<evidence type="ECO:0008006" key="3">
    <source>
        <dbReference type="Google" id="ProtNLM"/>
    </source>
</evidence>
<protein>
    <recommendedName>
        <fullName evidence="3">DUF2164 domain-containing protein</fullName>
    </recommendedName>
</protein>
<name>A0A109JCU6_9HYPH</name>
<reference evidence="1 2" key="1">
    <citation type="submission" date="2015-11" db="EMBL/GenBank/DDBJ databases">
        <title>Draft Genome Sequence of the Strain BR 10423 (Rhizobium sp.) isolated from nodules of Mimosa pudica.</title>
        <authorList>
            <person name="Barauna A.C."/>
            <person name="Zilli J.E."/>
            <person name="Simoes-Araujo J.L."/>
            <person name="Reis V.M."/>
            <person name="James E.K."/>
            <person name="Reis F.B.Jr."/>
            <person name="Rouws L.F."/>
            <person name="Passos S.R."/>
            <person name="Gois S.R."/>
        </authorList>
    </citation>
    <scope>NUCLEOTIDE SEQUENCE [LARGE SCALE GENOMIC DNA]</scope>
    <source>
        <strain evidence="1 2">BR10423</strain>
    </source>
</reference>
<dbReference type="AlphaFoldDB" id="A0A109JCU6"/>
<keyword evidence="2" id="KW-1185">Reference proteome</keyword>
<sequence length="82" mass="9447">MTGIELSKEEKAELIARIQHYFNSELDQPIGLLKAEFVLEFFAKEVGAAYYKKGLEDAQVALARRMDDFSEDVYQLQRTVTE</sequence>
<evidence type="ECO:0000313" key="1">
    <source>
        <dbReference type="EMBL" id="KWV46569.1"/>
    </source>
</evidence>
<dbReference type="EMBL" id="LNCD01000106">
    <property type="protein sequence ID" value="KWV46569.1"/>
    <property type="molecule type" value="Genomic_DNA"/>
</dbReference>
<evidence type="ECO:0000313" key="2">
    <source>
        <dbReference type="Proteomes" id="UP000068164"/>
    </source>
</evidence>
<gene>
    <name evidence="1" type="ORF">AS026_14250</name>
</gene>
<accession>A0A109JCU6</accession>
<dbReference type="RefSeq" id="WP_062372579.1">
    <property type="nucleotide sequence ID" value="NZ_LNCD01000106.1"/>
</dbReference>
<proteinExistence type="predicted"/>
<dbReference type="Pfam" id="PF09932">
    <property type="entry name" value="DUF2164"/>
    <property type="match status" value="1"/>
</dbReference>